<dbReference type="SUPFAM" id="SSF53448">
    <property type="entry name" value="Nucleotide-diphospho-sugar transferases"/>
    <property type="match status" value="1"/>
</dbReference>
<dbReference type="GO" id="GO:0005794">
    <property type="term" value="C:Golgi apparatus"/>
    <property type="evidence" value="ECO:0007669"/>
    <property type="project" value="TreeGrafter"/>
</dbReference>
<organism evidence="10 11">
    <name type="scientific">Thraustotheca clavata</name>
    <dbReference type="NCBI Taxonomy" id="74557"/>
    <lineage>
        <taxon>Eukaryota</taxon>
        <taxon>Sar</taxon>
        <taxon>Stramenopiles</taxon>
        <taxon>Oomycota</taxon>
        <taxon>Saprolegniomycetes</taxon>
        <taxon>Saprolegniales</taxon>
        <taxon>Achlyaceae</taxon>
        <taxon>Thraustotheca</taxon>
    </lineage>
</organism>
<dbReference type="OrthoDB" id="2014201at2759"/>
<evidence type="ECO:0000256" key="9">
    <source>
        <dbReference type="ARBA" id="ARBA00023180"/>
    </source>
</evidence>
<evidence type="ECO:0000256" key="4">
    <source>
        <dbReference type="ARBA" id="ARBA00022679"/>
    </source>
</evidence>
<dbReference type="GO" id="GO:0006493">
    <property type="term" value="P:protein O-linked glycosylation"/>
    <property type="evidence" value="ECO:0007669"/>
    <property type="project" value="TreeGrafter"/>
</dbReference>
<gene>
    <name evidence="10" type="ORF">THRCLA_04047</name>
</gene>
<evidence type="ECO:0000256" key="2">
    <source>
        <dbReference type="ARBA" id="ARBA00009105"/>
    </source>
</evidence>
<dbReference type="PANTHER" id="PTHR31392">
    <property type="entry name" value="ALPHA-1,3-MANNOSYLTRANSFERASE MNN1-RELATED"/>
    <property type="match status" value="1"/>
</dbReference>
<keyword evidence="8" id="KW-0472">Membrane</keyword>
<dbReference type="InterPro" id="IPR029044">
    <property type="entry name" value="Nucleotide-diphossugar_trans"/>
</dbReference>
<dbReference type="PANTHER" id="PTHR31392:SF1">
    <property type="entry name" value="ALPHA-1,3-MANNOSYLTRANSFERASE MNN1-RELATED"/>
    <property type="match status" value="1"/>
</dbReference>
<sequence length="302" mass="35035">MTTRKKYVEWQPVPPVNDSRKLAYFFYATDDGQVCNALIAGKKLRELGTPSSIHIVTMVTEDVSNITRHVMEANGIIPMTVDRWRRKMGTDQYKDSLTKLLIFRKLGYDRLICIDTDTVIQRNLDHLFYLPRAFITSVLLVVDPDEDLFKHLEHAIKVETEVQYDMDVLNNEWKSLCGILPLEYVVLTTHLQEDMKRGNRDIIQELPPQSQRVLIATDPLLEIIDPCTEYVKNRVFDMDTAMSFRNFFLKPLAVHHTRLLDVIVIDTDCILLDNPAKLWQVDVYTTTGTVFFYDRVIQGVHT</sequence>
<dbReference type="EMBL" id="JNBS01000819">
    <property type="protein sequence ID" value="OQS03632.1"/>
    <property type="molecule type" value="Genomic_DNA"/>
</dbReference>
<protein>
    <submittedName>
        <fullName evidence="10">Uncharacterized protein</fullName>
    </submittedName>
</protein>
<evidence type="ECO:0000256" key="5">
    <source>
        <dbReference type="ARBA" id="ARBA00022692"/>
    </source>
</evidence>
<evidence type="ECO:0000313" key="10">
    <source>
        <dbReference type="EMBL" id="OQS03632.1"/>
    </source>
</evidence>
<comment type="subcellular location">
    <subcellularLocation>
        <location evidence="1">Membrane</location>
        <topology evidence="1">Single-pass type II membrane protein</topology>
    </subcellularLocation>
</comment>
<keyword evidence="7" id="KW-1133">Transmembrane helix</keyword>
<dbReference type="Proteomes" id="UP000243217">
    <property type="component" value="Unassembled WGS sequence"/>
</dbReference>
<dbReference type="AlphaFoldDB" id="A0A1W0A017"/>
<keyword evidence="6" id="KW-0735">Signal-anchor</keyword>
<evidence type="ECO:0000256" key="8">
    <source>
        <dbReference type="ARBA" id="ARBA00023136"/>
    </source>
</evidence>
<evidence type="ECO:0000256" key="3">
    <source>
        <dbReference type="ARBA" id="ARBA00022676"/>
    </source>
</evidence>
<dbReference type="GO" id="GO:0000033">
    <property type="term" value="F:alpha-1,3-mannosyltransferase activity"/>
    <property type="evidence" value="ECO:0007669"/>
    <property type="project" value="TreeGrafter"/>
</dbReference>
<proteinExistence type="inferred from homology"/>
<keyword evidence="9" id="KW-0325">Glycoprotein</keyword>
<evidence type="ECO:0000313" key="11">
    <source>
        <dbReference type="Proteomes" id="UP000243217"/>
    </source>
</evidence>
<name>A0A1W0A017_9STRA</name>
<comment type="similarity">
    <text evidence="2">Belongs to the MNN1/MNT family.</text>
</comment>
<keyword evidence="5" id="KW-0812">Transmembrane</keyword>
<comment type="caution">
    <text evidence="10">The sequence shown here is derived from an EMBL/GenBank/DDBJ whole genome shotgun (WGS) entry which is preliminary data.</text>
</comment>
<evidence type="ECO:0000256" key="7">
    <source>
        <dbReference type="ARBA" id="ARBA00022989"/>
    </source>
</evidence>
<dbReference type="GO" id="GO:0016020">
    <property type="term" value="C:membrane"/>
    <property type="evidence" value="ECO:0007669"/>
    <property type="project" value="UniProtKB-SubCell"/>
</dbReference>
<keyword evidence="3" id="KW-0328">Glycosyltransferase</keyword>
<evidence type="ECO:0000256" key="1">
    <source>
        <dbReference type="ARBA" id="ARBA00004606"/>
    </source>
</evidence>
<accession>A0A1W0A017</accession>
<dbReference type="InterPro" id="IPR022751">
    <property type="entry name" value="Alpha_mannosyltransferase"/>
</dbReference>
<keyword evidence="4" id="KW-0808">Transferase</keyword>
<evidence type="ECO:0000256" key="6">
    <source>
        <dbReference type="ARBA" id="ARBA00022968"/>
    </source>
</evidence>
<reference evidence="10 11" key="1">
    <citation type="journal article" date="2014" name="Genome Biol. Evol.">
        <title>The secreted proteins of Achlya hypogyna and Thraustotheca clavata identify the ancestral oomycete secretome and reveal gene acquisitions by horizontal gene transfer.</title>
        <authorList>
            <person name="Misner I."/>
            <person name="Blouin N."/>
            <person name="Leonard G."/>
            <person name="Richards T.A."/>
            <person name="Lane C.E."/>
        </authorList>
    </citation>
    <scope>NUCLEOTIDE SEQUENCE [LARGE SCALE GENOMIC DNA]</scope>
    <source>
        <strain evidence="10 11">ATCC 34112</strain>
    </source>
</reference>
<dbReference type="STRING" id="74557.A0A1W0A017"/>
<dbReference type="Pfam" id="PF11051">
    <property type="entry name" value="Mannosyl_trans3"/>
    <property type="match status" value="1"/>
</dbReference>
<keyword evidence="11" id="KW-1185">Reference proteome</keyword>
<dbReference type="Gene3D" id="3.90.550.10">
    <property type="entry name" value="Spore Coat Polysaccharide Biosynthesis Protein SpsA, Chain A"/>
    <property type="match status" value="1"/>
</dbReference>